<dbReference type="Proteomes" id="UP000281549">
    <property type="component" value="Unassembled WGS sequence"/>
</dbReference>
<accession>A0A075B0B3</accession>
<reference evidence="1 3" key="1">
    <citation type="journal article" date="2013" name="Curr. Biol.">
        <title>Shared signatures of parasitism and phylogenomics unite Cryptomycota and microsporidia.</title>
        <authorList>
            <person name="James T.Y."/>
            <person name="Pelin A."/>
            <person name="Bonen L."/>
            <person name="Ahrendt S."/>
            <person name="Sain D."/>
            <person name="Corradi N."/>
            <person name="Stajich J.E."/>
        </authorList>
    </citation>
    <scope>NUCLEOTIDE SEQUENCE [LARGE SCALE GENOMIC DNA]</scope>
    <source>
        <strain evidence="1 3">CSF55</strain>
        <strain evidence="1 3">CSF55</strain>
    </source>
</reference>
<dbReference type="Proteomes" id="UP000030755">
    <property type="component" value="Unassembled WGS sequence"/>
</dbReference>
<dbReference type="EMBL" id="ML005358">
    <property type="protein sequence ID" value="RKP18831.1"/>
    <property type="molecule type" value="Genomic_DNA"/>
</dbReference>
<evidence type="ECO:0000313" key="2">
    <source>
        <dbReference type="EMBL" id="RKP18831.1"/>
    </source>
</evidence>
<sequence length="153" mass="18150">MIYAVTDVFLFWIPFYYELKLAFKGMENIFYSHIAPLFRTFGAKFGKLVSHHAHNFSRSRETLMIRGIEFLGKLFQELITQLNVIAESKFNFKMTREELIKTPEIIEIDSDSDYEYEVDDEINDVRISVTTTQKSKPKTLKEKIISLKKRKYF</sequence>
<dbReference type="AlphaFoldDB" id="A0A075B0B3"/>
<name>A0A075B0B3_ROZAC</name>
<evidence type="ECO:0000313" key="1">
    <source>
        <dbReference type="EMBL" id="EPZ34229.1"/>
    </source>
</evidence>
<reference evidence="2" key="3">
    <citation type="submission" date="2018-08" db="EMBL/GenBank/DDBJ databases">
        <title>Leveraging single-cell genomics to expand the Fungal Tree of Life.</title>
        <authorList>
            <consortium name="DOE Joint Genome Institute"/>
            <person name="Ahrendt S.R."/>
            <person name="Quandt C.A."/>
            <person name="Ciobanu D."/>
            <person name="Clum A."/>
            <person name="Salamov A."/>
            <person name="Andreopoulos B."/>
            <person name="Cheng J.-F."/>
            <person name="Woyke T."/>
            <person name="Pelin A."/>
            <person name="Henrissat B."/>
            <person name="Reynolds N."/>
            <person name="Benny G.L."/>
            <person name="Smith M.E."/>
            <person name="James T.Y."/>
            <person name="Grigoriev I.V."/>
        </authorList>
    </citation>
    <scope>NUCLEOTIDE SEQUENCE</scope>
    <source>
        <strain evidence="2">CSF55</strain>
    </source>
</reference>
<evidence type="ECO:0000313" key="3">
    <source>
        <dbReference type="Proteomes" id="UP000030755"/>
    </source>
</evidence>
<proteinExistence type="predicted"/>
<gene>
    <name evidence="1" type="ORF">O9G_001842</name>
    <name evidence="2" type="ORF">ROZALSC1DRAFT_29521</name>
</gene>
<dbReference type="EMBL" id="KE560971">
    <property type="protein sequence ID" value="EPZ34229.1"/>
    <property type="molecule type" value="Genomic_DNA"/>
</dbReference>
<dbReference type="HOGENOM" id="CLU_1714340_0_0_1"/>
<organism evidence="1 3">
    <name type="scientific">Rozella allomycis (strain CSF55)</name>
    <dbReference type="NCBI Taxonomy" id="988480"/>
    <lineage>
        <taxon>Eukaryota</taxon>
        <taxon>Fungi</taxon>
        <taxon>Fungi incertae sedis</taxon>
        <taxon>Cryptomycota</taxon>
        <taxon>Cryptomycota incertae sedis</taxon>
        <taxon>Rozella</taxon>
    </lineage>
</organism>
<protein>
    <submittedName>
        <fullName evidence="1">Uncharacterized protein</fullName>
    </submittedName>
</protein>
<keyword evidence="3" id="KW-1185">Reference proteome</keyword>
<reference evidence="4" key="2">
    <citation type="journal article" date="2018" name="Nat. Microbiol.">
        <title>Leveraging single-cell genomics to expand the fungal tree of life.</title>
        <authorList>
            <person name="Ahrendt S.R."/>
            <person name="Quandt C.A."/>
            <person name="Ciobanu D."/>
            <person name="Clum A."/>
            <person name="Salamov A."/>
            <person name="Andreopoulos B."/>
            <person name="Cheng J.F."/>
            <person name="Woyke T."/>
            <person name="Pelin A."/>
            <person name="Henrissat B."/>
            <person name="Reynolds N.K."/>
            <person name="Benny G.L."/>
            <person name="Smith M.E."/>
            <person name="James T.Y."/>
            <person name="Grigoriev I.V."/>
        </authorList>
    </citation>
    <scope>NUCLEOTIDE SEQUENCE [LARGE SCALE GENOMIC DNA]</scope>
    <source>
        <strain evidence="4">CSF55</strain>
    </source>
</reference>
<evidence type="ECO:0000313" key="4">
    <source>
        <dbReference type="Proteomes" id="UP000281549"/>
    </source>
</evidence>
<dbReference type="OrthoDB" id="434647at2759"/>